<sequence length="89" mass="9778">MNAGLAAWAIHGKGVLANYTAPLENQTAFFRPETGGWQWIRGQTALDTSGAGPARQVLFTIRNPGDHSIGDAVYKDPMVWDWLLAQRKP</sequence>
<protein>
    <submittedName>
        <fullName evidence="1">Uncharacterized protein</fullName>
    </submittedName>
</protein>
<proteinExistence type="predicted"/>
<gene>
    <name evidence="1" type="ORF">JY572_06365</name>
</gene>
<dbReference type="EMBL" id="CP071091">
    <property type="protein sequence ID" value="QSQ15684.1"/>
    <property type="molecule type" value="Genomic_DNA"/>
</dbReference>
<evidence type="ECO:0000313" key="1">
    <source>
        <dbReference type="EMBL" id="QSQ15684.1"/>
    </source>
</evidence>
<accession>A0ABX7NBA6</accession>
<keyword evidence="2" id="KW-1185">Reference proteome</keyword>
<reference evidence="1 2" key="1">
    <citation type="submission" date="2021-02" db="EMBL/GenBank/DDBJ databases">
        <title>De Novo genome assembly of isolated myxobacteria.</title>
        <authorList>
            <person name="Stevens D.C."/>
        </authorList>
    </citation>
    <scope>NUCLEOTIDE SEQUENCE [LARGE SCALE GENOMIC DNA]</scope>
    <source>
        <strain evidence="1 2">SCHIC003</strain>
    </source>
</reference>
<name>A0ABX7NBA6_9BACT</name>
<evidence type="ECO:0000313" key="2">
    <source>
        <dbReference type="Proteomes" id="UP000663090"/>
    </source>
</evidence>
<dbReference type="Proteomes" id="UP000663090">
    <property type="component" value="Chromosome"/>
</dbReference>
<dbReference type="RefSeq" id="WP_206717377.1">
    <property type="nucleotide sequence ID" value="NZ_CP071091.1"/>
</dbReference>
<organism evidence="1 2">
    <name type="scientific">Myxococcus landrumensis</name>
    <dbReference type="NCBI Taxonomy" id="2813577"/>
    <lineage>
        <taxon>Bacteria</taxon>
        <taxon>Pseudomonadati</taxon>
        <taxon>Myxococcota</taxon>
        <taxon>Myxococcia</taxon>
        <taxon>Myxococcales</taxon>
        <taxon>Cystobacterineae</taxon>
        <taxon>Myxococcaceae</taxon>
        <taxon>Myxococcus</taxon>
    </lineage>
</organism>